<evidence type="ECO:0000313" key="13">
    <source>
        <dbReference type="Proteomes" id="UP000182114"/>
    </source>
</evidence>
<evidence type="ECO:0000256" key="5">
    <source>
        <dbReference type="ARBA" id="ARBA00022801"/>
    </source>
</evidence>
<comment type="pathway">
    <text evidence="2 9">Glycan degradation; xylan degradation.</text>
</comment>
<evidence type="ECO:0000256" key="10">
    <source>
        <dbReference type="SAM" id="SignalP"/>
    </source>
</evidence>
<dbReference type="Pfam" id="PF00457">
    <property type="entry name" value="Glyco_hydro_11"/>
    <property type="match status" value="1"/>
</dbReference>
<dbReference type="Gene3D" id="2.60.120.180">
    <property type="match status" value="1"/>
</dbReference>
<protein>
    <recommendedName>
        <fullName evidence="3 9">endo-1,4-beta-xylanase</fullName>
        <ecNumber evidence="3 9">3.2.1.8</ecNumber>
    </recommendedName>
</protein>
<dbReference type="PROSITE" id="PS51761">
    <property type="entry name" value="GH11_3"/>
    <property type="match status" value="1"/>
</dbReference>
<dbReference type="Proteomes" id="UP000182114">
    <property type="component" value="Unassembled WGS sequence"/>
</dbReference>
<reference evidence="13" key="1">
    <citation type="submission" date="2016-10" db="EMBL/GenBank/DDBJ databases">
        <authorList>
            <person name="Varghese N."/>
            <person name="Submissions S."/>
        </authorList>
    </citation>
    <scope>NUCLEOTIDE SEQUENCE [LARGE SCALE GENOMIC DNA]</scope>
    <source>
        <strain evidence="13">DSM 24729</strain>
    </source>
</reference>
<feature type="domain" description="GH11" evidence="11">
    <location>
        <begin position="48"/>
        <end position="249"/>
    </location>
</feature>
<feature type="active site" description="Nucleophile" evidence="9">
    <location>
        <position position="139"/>
    </location>
</feature>
<organism evidence="12 13">
    <name type="scientific">Cellulophaga baltica</name>
    <dbReference type="NCBI Taxonomy" id="76594"/>
    <lineage>
        <taxon>Bacteria</taxon>
        <taxon>Pseudomonadati</taxon>
        <taxon>Bacteroidota</taxon>
        <taxon>Flavobacteriia</taxon>
        <taxon>Flavobacteriales</taxon>
        <taxon>Flavobacteriaceae</taxon>
        <taxon>Cellulophaga</taxon>
    </lineage>
</organism>
<keyword evidence="13" id="KW-1185">Reference proteome</keyword>
<accession>A0A1G7FCB5</accession>
<dbReference type="InterPro" id="IPR033123">
    <property type="entry name" value="GH11_dom"/>
</dbReference>
<proteinExistence type="inferred from homology"/>
<evidence type="ECO:0000313" key="12">
    <source>
        <dbReference type="EMBL" id="SDE73527.1"/>
    </source>
</evidence>
<dbReference type="InterPro" id="IPR013320">
    <property type="entry name" value="ConA-like_dom_sf"/>
</dbReference>
<evidence type="ECO:0000256" key="4">
    <source>
        <dbReference type="ARBA" id="ARBA00022651"/>
    </source>
</evidence>
<evidence type="ECO:0000256" key="8">
    <source>
        <dbReference type="ARBA" id="ARBA00023326"/>
    </source>
</evidence>
<dbReference type="SUPFAM" id="SSF49899">
    <property type="entry name" value="Concanavalin A-like lectins/glucanases"/>
    <property type="match status" value="1"/>
</dbReference>
<dbReference type="EMBL" id="FNBD01000003">
    <property type="protein sequence ID" value="SDE73527.1"/>
    <property type="molecule type" value="Genomic_DNA"/>
</dbReference>
<evidence type="ECO:0000256" key="7">
    <source>
        <dbReference type="ARBA" id="ARBA00023295"/>
    </source>
</evidence>
<dbReference type="EC" id="3.2.1.8" evidence="3 9"/>
<feature type="chain" id="PRO_5010223392" description="endo-1,4-beta-xylanase" evidence="10">
    <location>
        <begin position="25"/>
        <end position="259"/>
    </location>
</feature>
<sequence length="259" mass="29474">MKKLKMFTFLLGGMLLVNCSTEDADTSTSLEELDVLKFSATQAFFVGDDRTDATTLNGGYWWTIYKEGGWGKLNFSGAQTYPGNFEIEYKNNQDIVGGKGWEFGQWNRVINYNIGTLEGSYKFVGAYGWAKATSGELIEYYIVEKKKGDGIPGVNKNQDFTVNYKNYRFLIQDREGPSVEGDKKFKQFISENKNPNSIELNVNQRISFQKHAEHWGTYGNEGSLNNWGWYQVFGIESFNYTPSQNDGNGNWGKINATIW</sequence>
<evidence type="ECO:0000259" key="11">
    <source>
        <dbReference type="PROSITE" id="PS51761"/>
    </source>
</evidence>
<feature type="active site" description="Proton donor" evidence="9">
    <location>
        <position position="236"/>
    </location>
</feature>
<dbReference type="InterPro" id="IPR013319">
    <property type="entry name" value="GH11/12"/>
</dbReference>
<keyword evidence="5 9" id="KW-0378">Hydrolase</keyword>
<comment type="catalytic activity">
    <reaction evidence="1 9">
        <text>Endohydrolysis of (1-&gt;4)-beta-D-xylosidic linkages in xylans.</text>
        <dbReference type="EC" id="3.2.1.8"/>
    </reaction>
</comment>
<dbReference type="UniPathway" id="UPA00114"/>
<dbReference type="InterPro" id="IPR001137">
    <property type="entry name" value="Glyco_hydro_11"/>
</dbReference>
<evidence type="ECO:0000256" key="1">
    <source>
        <dbReference type="ARBA" id="ARBA00000681"/>
    </source>
</evidence>
<evidence type="ECO:0000256" key="3">
    <source>
        <dbReference type="ARBA" id="ARBA00012590"/>
    </source>
</evidence>
<keyword evidence="7 9" id="KW-0326">Glycosidase</keyword>
<comment type="similarity">
    <text evidence="9">Belongs to the glycosyl hydrolase 11 (cellulase G) family.</text>
</comment>
<gene>
    <name evidence="12" type="ORF">SAMN04487992_103174</name>
</gene>
<dbReference type="GO" id="GO:0045493">
    <property type="term" value="P:xylan catabolic process"/>
    <property type="evidence" value="ECO:0007669"/>
    <property type="project" value="UniProtKB-UniRule"/>
</dbReference>
<dbReference type="AlphaFoldDB" id="A0A1G7FCB5"/>
<feature type="signal peptide" evidence="10">
    <location>
        <begin position="1"/>
        <end position="24"/>
    </location>
</feature>
<evidence type="ECO:0000256" key="2">
    <source>
        <dbReference type="ARBA" id="ARBA00004851"/>
    </source>
</evidence>
<dbReference type="GO" id="GO:0031176">
    <property type="term" value="F:endo-1,4-beta-xylanase activity"/>
    <property type="evidence" value="ECO:0007669"/>
    <property type="project" value="UniProtKB-UniRule"/>
</dbReference>
<name>A0A1G7FCB5_9FLAO</name>
<keyword evidence="6 9" id="KW-0119">Carbohydrate metabolism</keyword>
<evidence type="ECO:0000256" key="9">
    <source>
        <dbReference type="PROSITE-ProRule" id="PRU01097"/>
    </source>
</evidence>
<dbReference type="PANTHER" id="PTHR46828:SF2">
    <property type="entry name" value="ENDO-1,4-BETA-XYLANASE A-RELATED"/>
    <property type="match status" value="1"/>
</dbReference>
<dbReference type="eggNOG" id="COG0726">
    <property type="taxonomic scope" value="Bacteria"/>
</dbReference>
<keyword evidence="4 9" id="KW-0858">Xylan degradation</keyword>
<dbReference type="PANTHER" id="PTHR46828">
    <property type="entry name" value="ENDO-1,4-BETA-XYLANASE A-RELATED"/>
    <property type="match status" value="1"/>
</dbReference>
<keyword evidence="8 9" id="KW-0624">Polysaccharide degradation</keyword>
<keyword evidence="10" id="KW-0732">Signal</keyword>
<evidence type="ECO:0000256" key="6">
    <source>
        <dbReference type="ARBA" id="ARBA00023277"/>
    </source>
</evidence>